<evidence type="ECO:0000256" key="1">
    <source>
        <dbReference type="SAM" id="MobiDB-lite"/>
    </source>
</evidence>
<name>A0A1Q3AV58_CEPFO</name>
<proteinExistence type="predicted"/>
<dbReference type="EMBL" id="BDDD01000118">
    <property type="protein sequence ID" value="GAV59565.1"/>
    <property type="molecule type" value="Genomic_DNA"/>
</dbReference>
<evidence type="ECO:0000313" key="3">
    <source>
        <dbReference type="Proteomes" id="UP000187406"/>
    </source>
</evidence>
<feature type="region of interest" description="Disordered" evidence="1">
    <location>
        <begin position="1"/>
        <end position="25"/>
    </location>
</feature>
<reference evidence="3" key="1">
    <citation type="submission" date="2016-04" db="EMBL/GenBank/DDBJ databases">
        <title>Cephalotus genome sequencing.</title>
        <authorList>
            <person name="Fukushima K."/>
            <person name="Hasebe M."/>
            <person name="Fang X."/>
        </authorList>
    </citation>
    <scope>NUCLEOTIDE SEQUENCE [LARGE SCALE GENOMIC DNA]</scope>
    <source>
        <strain evidence="3">cv. St1</strain>
    </source>
</reference>
<protein>
    <submittedName>
        <fullName evidence="2">Uncharacterized protein</fullName>
    </submittedName>
</protein>
<comment type="caution">
    <text evidence="2">The sequence shown here is derived from an EMBL/GenBank/DDBJ whole genome shotgun (WGS) entry which is preliminary data.</text>
</comment>
<dbReference type="Proteomes" id="UP000187406">
    <property type="component" value="Unassembled WGS sequence"/>
</dbReference>
<sequence length="125" mass="13416">MRLSHNTSHVTTPGNTRESSTLVVPSCRGTSWGSFDASRGGRGGGHSGPRGCGCGTGGGRYPPLCGNDSGPPIFYHCGEPGYVKRKRRKLYGRPTQPQYANAATTSSKIHSFSSMPLHLKRRRLV</sequence>
<dbReference type="InParanoid" id="A0A1Q3AV58"/>
<dbReference type="AlphaFoldDB" id="A0A1Q3AV58"/>
<evidence type="ECO:0000313" key="2">
    <source>
        <dbReference type="EMBL" id="GAV59565.1"/>
    </source>
</evidence>
<gene>
    <name evidence="2" type="ORF">CFOL_v3_03096</name>
</gene>
<organism evidence="2 3">
    <name type="scientific">Cephalotus follicularis</name>
    <name type="common">Albany pitcher plant</name>
    <dbReference type="NCBI Taxonomy" id="3775"/>
    <lineage>
        <taxon>Eukaryota</taxon>
        <taxon>Viridiplantae</taxon>
        <taxon>Streptophyta</taxon>
        <taxon>Embryophyta</taxon>
        <taxon>Tracheophyta</taxon>
        <taxon>Spermatophyta</taxon>
        <taxon>Magnoliopsida</taxon>
        <taxon>eudicotyledons</taxon>
        <taxon>Gunneridae</taxon>
        <taxon>Pentapetalae</taxon>
        <taxon>rosids</taxon>
        <taxon>fabids</taxon>
        <taxon>Oxalidales</taxon>
        <taxon>Cephalotaceae</taxon>
        <taxon>Cephalotus</taxon>
    </lineage>
</organism>
<accession>A0A1Q3AV58</accession>
<keyword evidence="3" id="KW-1185">Reference proteome</keyword>